<feature type="transmembrane region" description="Helical" evidence="5">
    <location>
        <begin position="108"/>
        <end position="141"/>
    </location>
</feature>
<comment type="subcellular location">
    <subcellularLocation>
        <location evidence="1">Membrane</location>
        <topology evidence="1">Multi-pass membrane protein</topology>
    </subcellularLocation>
</comment>
<keyword evidence="4 5" id="KW-0472">Membrane</keyword>
<dbReference type="CDD" id="cd13965">
    <property type="entry name" value="PT_UbiA_3"/>
    <property type="match status" value="1"/>
</dbReference>
<accession>A0A6A5VWD4</accession>
<evidence type="ECO:0000256" key="2">
    <source>
        <dbReference type="ARBA" id="ARBA00022692"/>
    </source>
</evidence>
<feature type="transmembrane region" description="Helical" evidence="5">
    <location>
        <begin position="153"/>
        <end position="174"/>
    </location>
</feature>
<keyword evidence="7" id="KW-1185">Reference proteome</keyword>
<keyword evidence="2 5" id="KW-0812">Transmembrane</keyword>
<dbReference type="OrthoDB" id="434972at2759"/>
<dbReference type="PANTHER" id="PTHR42723:SF1">
    <property type="entry name" value="CHLOROPHYLL SYNTHASE, CHLOROPLASTIC"/>
    <property type="match status" value="1"/>
</dbReference>
<feature type="transmembrane region" description="Helical" evidence="5">
    <location>
        <begin position="181"/>
        <end position="201"/>
    </location>
</feature>
<evidence type="ECO:0000256" key="3">
    <source>
        <dbReference type="ARBA" id="ARBA00022989"/>
    </source>
</evidence>
<dbReference type="InterPro" id="IPR050475">
    <property type="entry name" value="Prenyltransferase_related"/>
</dbReference>
<protein>
    <recommendedName>
        <fullName evidence="8">UbiA prenyltransferase</fullName>
    </recommendedName>
</protein>
<evidence type="ECO:0000256" key="1">
    <source>
        <dbReference type="ARBA" id="ARBA00004141"/>
    </source>
</evidence>
<evidence type="ECO:0000256" key="5">
    <source>
        <dbReference type="SAM" id="Phobius"/>
    </source>
</evidence>
<evidence type="ECO:0008006" key="8">
    <source>
        <dbReference type="Google" id="ProtNLM"/>
    </source>
</evidence>
<dbReference type="Pfam" id="PF01040">
    <property type="entry name" value="UbiA"/>
    <property type="match status" value="1"/>
</dbReference>
<sequence>MEFSRLAKSSLYQAYTVWLFTRSDIKTIIAPSTFFAAVCSLSDSGFHKDGAAPTMLVLKRLPATTFWVWMNLLPFAIENQRQSRSIMEDAHNKPWRPLPSNRLTKNQAMVLMILFYLLAIGSSHFVGGLTQCLALIVLGYWYNDLGGADRSCVIRNLINGFGYICFTSGALEVLTDRSIIAMELGICCWIVIVGLVISTTVQAQDMPDQLGDNLRGRWTVPLVIGDRAARYTIAVAVAAWSYICPKYWNIDSHGCTATFTLGVVVSVRYLFTRTMEADRITFRVYNMWIVSLYLLPLMRPHGGVSH</sequence>
<organism evidence="6 7">
    <name type="scientific">Amniculicola lignicola CBS 123094</name>
    <dbReference type="NCBI Taxonomy" id="1392246"/>
    <lineage>
        <taxon>Eukaryota</taxon>
        <taxon>Fungi</taxon>
        <taxon>Dikarya</taxon>
        <taxon>Ascomycota</taxon>
        <taxon>Pezizomycotina</taxon>
        <taxon>Dothideomycetes</taxon>
        <taxon>Pleosporomycetidae</taxon>
        <taxon>Pleosporales</taxon>
        <taxon>Amniculicolaceae</taxon>
        <taxon>Amniculicola</taxon>
    </lineage>
</organism>
<gene>
    <name evidence="6" type="ORF">P154DRAFT_451449</name>
</gene>
<reference evidence="6" key="1">
    <citation type="journal article" date="2020" name="Stud. Mycol.">
        <title>101 Dothideomycetes genomes: a test case for predicting lifestyles and emergence of pathogens.</title>
        <authorList>
            <person name="Haridas S."/>
            <person name="Albert R."/>
            <person name="Binder M."/>
            <person name="Bloem J."/>
            <person name="Labutti K."/>
            <person name="Salamov A."/>
            <person name="Andreopoulos B."/>
            <person name="Baker S."/>
            <person name="Barry K."/>
            <person name="Bills G."/>
            <person name="Bluhm B."/>
            <person name="Cannon C."/>
            <person name="Castanera R."/>
            <person name="Culley D."/>
            <person name="Daum C."/>
            <person name="Ezra D."/>
            <person name="Gonzalez J."/>
            <person name="Henrissat B."/>
            <person name="Kuo A."/>
            <person name="Liang C."/>
            <person name="Lipzen A."/>
            <person name="Lutzoni F."/>
            <person name="Magnuson J."/>
            <person name="Mondo S."/>
            <person name="Nolan M."/>
            <person name="Ohm R."/>
            <person name="Pangilinan J."/>
            <person name="Park H.-J."/>
            <person name="Ramirez L."/>
            <person name="Alfaro M."/>
            <person name="Sun H."/>
            <person name="Tritt A."/>
            <person name="Yoshinaga Y."/>
            <person name="Zwiers L.-H."/>
            <person name="Turgeon B."/>
            <person name="Goodwin S."/>
            <person name="Spatafora J."/>
            <person name="Crous P."/>
            <person name="Grigoriev I."/>
        </authorList>
    </citation>
    <scope>NUCLEOTIDE SEQUENCE</scope>
    <source>
        <strain evidence="6">CBS 123094</strain>
    </source>
</reference>
<evidence type="ECO:0000256" key="4">
    <source>
        <dbReference type="ARBA" id="ARBA00023136"/>
    </source>
</evidence>
<evidence type="ECO:0000313" key="7">
    <source>
        <dbReference type="Proteomes" id="UP000799779"/>
    </source>
</evidence>
<keyword evidence="3 5" id="KW-1133">Transmembrane helix</keyword>
<evidence type="ECO:0000313" key="6">
    <source>
        <dbReference type="EMBL" id="KAF1992979.1"/>
    </source>
</evidence>
<dbReference type="GO" id="GO:0016765">
    <property type="term" value="F:transferase activity, transferring alkyl or aryl (other than methyl) groups"/>
    <property type="evidence" value="ECO:0007669"/>
    <property type="project" value="InterPro"/>
</dbReference>
<dbReference type="EMBL" id="ML977743">
    <property type="protein sequence ID" value="KAF1992979.1"/>
    <property type="molecule type" value="Genomic_DNA"/>
</dbReference>
<dbReference type="InterPro" id="IPR000537">
    <property type="entry name" value="UbiA_prenyltransferase"/>
</dbReference>
<dbReference type="Gene3D" id="1.10.357.140">
    <property type="entry name" value="UbiA prenyltransferase"/>
    <property type="match status" value="1"/>
</dbReference>
<dbReference type="InterPro" id="IPR044878">
    <property type="entry name" value="UbiA_sf"/>
</dbReference>
<proteinExistence type="predicted"/>
<feature type="transmembrane region" description="Helical" evidence="5">
    <location>
        <begin position="280"/>
        <end position="298"/>
    </location>
</feature>
<dbReference type="Proteomes" id="UP000799779">
    <property type="component" value="Unassembled WGS sequence"/>
</dbReference>
<feature type="transmembrane region" description="Helical" evidence="5">
    <location>
        <begin position="250"/>
        <end position="271"/>
    </location>
</feature>
<dbReference type="AlphaFoldDB" id="A0A6A5VWD4"/>
<name>A0A6A5VWD4_9PLEO</name>
<dbReference type="PANTHER" id="PTHR42723">
    <property type="entry name" value="CHLOROPHYLL SYNTHASE"/>
    <property type="match status" value="1"/>
</dbReference>
<dbReference type="GO" id="GO:0016020">
    <property type="term" value="C:membrane"/>
    <property type="evidence" value="ECO:0007669"/>
    <property type="project" value="UniProtKB-SubCell"/>
</dbReference>